<evidence type="ECO:0000313" key="1">
    <source>
        <dbReference type="EMBL" id="JAE27638.1"/>
    </source>
</evidence>
<reference evidence="1" key="2">
    <citation type="journal article" date="2015" name="Data Brief">
        <title>Shoot transcriptome of the giant reed, Arundo donax.</title>
        <authorList>
            <person name="Barrero R.A."/>
            <person name="Guerrero F.D."/>
            <person name="Moolhuijzen P."/>
            <person name="Goolsby J.A."/>
            <person name="Tidwell J."/>
            <person name="Bellgard S.E."/>
            <person name="Bellgard M.I."/>
        </authorList>
    </citation>
    <scope>NUCLEOTIDE SEQUENCE</scope>
    <source>
        <tissue evidence="1">Shoot tissue taken approximately 20 cm above the soil surface</tissue>
    </source>
</reference>
<dbReference type="AlphaFoldDB" id="A0A0A9H446"/>
<protein>
    <submittedName>
        <fullName evidence="1">Uncharacterized protein</fullName>
    </submittedName>
</protein>
<reference evidence="1" key="1">
    <citation type="submission" date="2014-09" db="EMBL/GenBank/DDBJ databases">
        <authorList>
            <person name="Magalhaes I.L.F."/>
            <person name="Oliveira U."/>
            <person name="Santos F.R."/>
            <person name="Vidigal T.H.D.A."/>
            <person name="Brescovit A.D."/>
            <person name="Santos A.J."/>
        </authorList>
    </citation>
    <scope>NUCLEOTIDE SEQUENCE</scope>
    <source>
        <tissue evidence="1">Shoot tissue taken approximately 20 cm above the soil surface</tissue>
    </source>
</reference>
<organism evidence="1">
    <name type="scientific">Arundo donax</name>
    <name type="common">Giant reed</name>
    <name type="synonym">Donax arundinaceus</name>
    <dbReference type="NCBI Taxonomy" id="35708"/>
    <lineage>
        <taxon>Eukaryota</taxon>
        <taxon>Viridiplantae</taxon>
        <taxon>Streptophyta</taxon>
        <taxon>Embryophyta</taxon>
        <taxon>Tracheophyta</taxon>
        <taxon>Spermatophyta</taxon>
        <taxon>Magnoliopsida</taxon>
        <taxon>Liliopsida</taxon>
        <taxon>Poales</taxon>
        <taxon>Poaceae</taxon>
        <taxon>PACMAD clade</taxon>
        <taxon>Arundinoideae</taxon>
        <taxon>Arundineae</taxon>
        <taxon>Arundo</taxon>
    </lineage>
</organism>
<proteinExistence type="predicted"/>
<sequence>MISLQVIYSIELLCTN</sequence>
<name>A0A0A9H446_ARUDO</name>
<accession>A0A0A9H446</accession>
<dbReference type="EMBL" id="GBRH01170258">
    <property type="protein sequence ID" value="JAE27638.1"/>
    <property type="molecule type" value="Transcribed_RNA"/>
</dbReference>